<evidence type="ECO:0000256" key="5">
    <source>
        <dbReference type="ARBA" id="ARBA00048128"/>
    </source>
</evidence>
<evidence type="ECO:0000256" key="3">
    <source>
        <dbReference type="ARBA" id="ARBA00022679"/>
    </source>
</evidence>
<name>C0GHI2_DETAL</name>
<dbReference type="SUPFAM" id="SSF53448">
    <property type="entry name" value="Nucleotide-diphospho-sugar transferases"/>
    <property type="match status" value="1"/>
</dbReference>
<evidence type="ECO:0000256" key="2">
    <source>
        <dbReference type="ARBA" id="ARBA00012415"/>
    </source>
</evidence>
<reference evidence="8 9" key="1">
    <citation type="submission" date="2009-02" db="EMBL/GenBank/DDBJ databases">
        <title>Sequencing of the draft genome and assembly of Dethiobacter alkaliphilus AHT 1.</title>
        <authorList>
            <consortium name="US DOE Joint Genome Institute (JGI-PGF)"/>
            <person name="Lucas S."/>
            <person name="Copeland A."/>
            <person name="Lapidus A."/>
            <person name="Glavina del Rio T."/>
            <person name="Dalin E."/>
            <person name="Tice H."/>
            <person name="Bruce D."/>
            <person name="Goodwin L."/>
            <person name="Pitluck S."/>
            <person name="Larimer F."/>
            <person name="Land M.L."/>
            <person name="Hauser L."/>
            <person name="Muyzer G."/>
        </authorList>
    </citation>
    <scope>NUCLEOTIDE SEQUENCE [LARGE SCALE GENOMIC DNA]</scope>
    <source>
        <strain evidence="8 9">AHT 1</strain>
    </source>
</reference>
<dbReference type="GO" id="GO:0006011">
    <property type="term" value="P:UDP-alpha-D-glucose metabolic process"/>
    <property type="evidence" value="ECO:0007669"/>
    <property type="project" value="InterPro"/>
</dbReference>
<dbReference type="InterPro" id="IPR029044">
    <property type="entry name" value="Nucleotide-diphossugar_trans"/>
</dbReference>
<dbReference type="RefSeq" id="WP_008516964.1">
    <property type="nucleotide sequence ID" value="NZ_ACJM01000009.1"/>
</dbReference>
<organism evidence="8 9">
    <name type="scientific">Dethiobacter alkaliphilus AHT 1</name>
    <dbReference type="NCBI Taxonomy" id="555088"/>
    <lineage>
        <taxon>Bacteria</taxon>
        <taxon>Bacillati</taxon>
        <taxon>Bacillota</taxon>
        <taxon>Dethiobacteria</taxon>
        <taxon>Dethiobacterales</taxon>
        <taxon>Dethiobacteraceae</taxon>
        <taxon>Dethiobacter</taxon>
    </lineage>
</organism>
<keyword evidence="4 6" id="KW-0548">Nucleotidyltransferase</keyword>
<keyword evidence="9" id="KW-1185">Reference proteome</keyword>
<evidence type="ECO:0000256" key="4">
    <source>
        <dbReference type="ARBA" id="ARBA00022695"/>
    </source>
</evidence>
<evidence type="ECO:0000256" key="1">
    <source>
        <dbReference type="ARBA" id="ARBA00006890"/>
    </source>
</evidence>
<sequence>MKITKAIIPVAGFGTRFLPITKALPKAMLPVIDKPVIHYLVEEAVASGIEEIIIVVGENKKGIEDYFNRSAELEGVLRQTGKQEMLAMTRTISEMAKISYITQTQPLGLGHAIYCAKDAITQGETFAVLLGDDLVITKNKPCLAQLIDAAKKYSANVVGVQQVPDEMVSCYGIASGTALTTKLIKVEDMVEKPDIKDVSSNLAMMGRYVIHSDIFEILECVTPGKGGEIQLTDALKVLNRKQEIYARIIEGTRYDVGDKLGFLKATTKLALEKEGLGIDYKRYLLELLNKESD</sequence>
<dbReference type="EC" id="2.7.7.9" evidence="2 6"/>
<dbReference type="STRING" id="555088.DealDRAFT_1941"/>
<dbReference type="AlphaFoldDB" id="C0GHI2"/>
<dbReference type="Proteomes" id="UP000006443">
    <property type="component" value="Unassembled WGS sequence"/>
</dbReference>
<dbReference type="GO" id="GO:0003983">
    <property type="term" value="F:UTP:glucose-1-phosphate uridylyltransferase activity"/>
    <property type="evidence" value="ECO:0007669"/>
    <property type="project" value="UniProtKB-EC"/>
</dbReference>
<dbReference type="PANTHER" id="PTHR43197">
    <property type="entry name" value="UTP--GLUCOSE-1-PHOSPHATE URIDYLYLTRANSFERASE"/>
    <property type="match status" value="1"/>
</dbReference>
<dbReference type="Pfam" id="PF00483">
    <property type="entry name" value="NTP_transferase"/>
    <property type="match status" value="1"/>
</dbReference>
<protein>
    <recommendedName>
        <fullName evidence="2 6">UTP--glucose-1-phosphate uridylyltransferase</fullName>
        <ecNumber evidence="2 6">2.7.7.9</ecNumber>
    </recommendedName>
    <alternativeName>
        <fullName evidence="6">UDP-glucose pyrophosphorylase</fullName>
    </alternativeName>
</protein>
<dbReference type="NCBIfam" id="TIGR01099">
    <property type="entry name" value="galU"/>
    <property type="match status" value="1"/>
</dbReference>
<gene>
    <name evidence="8" type="ORF">DealDRAFT_1941</name>
</gene>
<dbReference type="OrthoDB" id="9803871at2"/>
<keyword evidence="3 6" id="KW-0808">Transferase</keyword>
<dbReference type="InterPro" id="IPR005771">
    <property type="entry name" value="GalU_uridylyltTrfase_bac/arc"/>
</dbReference>
<feature type="domain" description="Nucleotidyl transferase" evidence="7">
    <location>
        <begin position="5"/>
        <end position="269"/>
    </location>
</feature>
<evidence type="ECO:0000313" key="8">
    <source>
        <dbReference type="EMBL" id="EEG77188.1"/>
    </source>
</evidence>
<evidence type="ECO:0000259" key="7">
    <source>
        <dbReference type="Pfam" id="PF00483"/>
    </source>
</evidence>
<comment type="similarity">
    <text evidence="1 6">Belongs to the UDPGP type 2 family.</text>
</comment>
<dbReference type="InterPro" id="IPR005835">
    <property type="entry name" value="NTP_transferase_dom"/>
</dbReference>
<comment type="catalytic activity">
    <reaction evidence="5 6">
        <text>alpha-D-glucose 1-phosphate + UTP + H(+) = UDP-alpha-D-glucose + diphosphate</text>
        <dbReference type="Rhea" id="RHEA:19889"/>
        <dbReference type="ChEBI" id="CHEBI:15378"/>
        <dbReference type="ChEBI" id="CHEBI:33019"/>
        <dbReference type="ChEBI" id="CHEBI:46398"/>
        <dbReference type="ChEBI" id="CHEBI:58601"/>
        <dbReference type="ChEBI" id="CHEBI:58885"/>
        <dbReference type="EC" id="2.7.7.9"/>
    </reaction>
</comment>
<dbReference type="PANTHER" id="PTHR43197:SF1">
    <property type="entry name" value="UTP--GLUCOSE-1-PHOSPHATE URIDYLYLTRANSFERASE"/>
    <property type="match status" value="1"/>
</dbReference>
<accession>C0GHI2</accession>
<dbReference type="EMBL" id="ACJM01000009">
    <property type="protein sequence ID" value="EEG77188.1"/>
    <property type="molecule type" value="Genomic_DNA"/>
</dbReference>
<evidence type="ECO:0000256" key="6">
    <source>
        <dbReference type="RuleBase" id="RU361259"/>
    </source>
</evidence>
<comment type="caution">
    <text evidence="8">The sequence shown here is derived from an EMBL/GenBank/DDBJ whole genome shotgun (WGS) entry which is preliminary data.</text>
</comment>
<evidence type="ECO:0000313" key="9">
    <source>
        <dbReference type="Proteomes" id="UP000006443"/>
    </source>
</evidence>
<dbReference type="Gene3D" id="3.90.550.10">
    <property type="entry name" value="Spore Coat Polysaccharide Biosynthesis Protein SpsA, Chain A"/>
    <property type="match status" value="1"/>
</dbReference>
<dbReference type="CDD" id="cd02541">
    <property type="entry name" value="UGPase_prokaryotic"/>
    <property type="match status" value="1"/>
</dbReference>
<dbReference type="eggNOG" id="COG1210">
    <property type="taxonomic scope" value="Bacteria"/>
</dbReference>
<proteinExistence type="inferred from homology"/>